<dbReference type="PANTHER" id="PTHR12416">
    <property type="entry name" value="RRNA-PROCESSING PROTEIN UTP23 HOMOLOG"/>
    <property type="match status" value="1"/>
</dbReference>
<dbReference type="KEGG" id="soe:110774853"/>
<proteinExistence type="inferred from homology"/>
<dbReference type="GO" id="GO:0070181">
    <property type="term" value="F:small ribosomal subunit rRNA binding"/>
    <property type="evidence" value="ECO:0000318"/>
    <property type="project" value="GO_Central"/>
</dbReference>
<evidence type="ECO:0000313" key="9">
    <source>
        <dbReference type="Proteomes" id="UP000813463"/>
    </source>
</evidence>
<evidence type="ECO:0000259" key="8">
    <source>
        <dbReference type="Pfam" id="PF24779"/>
    </source>
</evidence>
<gene>
    <name evidence="10" type="primary">LOC110774853</name>
</gene>
<dbReference type="InterPro" id="IPR057776">
    <property type="entry name" value="UTP23_sensor"/>
</dbReference>
<reference evidence="9" key="1">
    <citation type="journal article" date="2021" name="Nat. Commun.">
        <title>Genomic analyses provide insights into spinach domestication and the genetic basis of agronomic traits.</title>
        <authorList>
            <person name="Cai X."/>
            <person name="Sun X."/>
            <person name="Xu C."/>
            <person name="Sun H."/>
            <person name="Wang X."/>
            <person name="Ge C."/>
            <person name="Zhang Z."/>
            <person name="Wang Q."/>
            <person name="Fei Z."/>
            <person name="Jiao C."/>
            <person name="Wang Q."/>
        </authorList>
    </citation>
    <scope>NUCLEOTIDE SEQUENCE [LARGE SCALE GENOMIC DNA]</scope>
    <source>
        <strain evidence="9">cv. Varoflay</strain>
    </source>
</reference>
<dbReference type="CDD" id="cd08553">
    <property type="entry name" value="PIN_Fcf1-like"/>
    <property type="match status" value="1"/>
</dbReference>
<feature type="region of interest" description="Disordered" evidence="7">
    <location>
        <begin position="192"/>
        <end position="282"/>
    </location>
</feature>
<protein>
    <recommendedName>
        <fullName evidence="8">UTP23 sensor motif region domain-containing protein</fullName>
    </recommendedName>
</protein>
<feature type="compositionally biased region" description="Basic and acidic residues" evidence="7">
    <location>
        <begin position="253"/>
        <end position="263"/>
    </location>
</feature>
<evidence type="ECO:0000256" key="5">
    <source>
        <dbReference type="ARBA" id="ARBA00037300"/>
    </source>
</evidence>
<dbReference type="Gene3D" id="3.40.50.1010">
    <property type="entry name" value="5'-nuclease"/>
    <property type="match status" value="1"/>
</dbReference>
<comment type="function">
    <text evidence="5">Involved in rRNA-processing and ribosome biogenesis.</text>
</comment>
<dbReference type="Proteomes" id="UP000813463">
    <property type="component" value="Chromosome 6"/>
</dbReference>
<dbReference type="AlphaFoldDB" id="A0A9R0JHD3"/>
<dbReference type="GO" id="GO:0006364">
    <property type="term" value="P:rRNA processing"/>
    <property type="evidence" value="ECO:0007669"/>
    <property type="project" value="UniProtKB-KW"/>
</dbReference>
<keyword evidence="4" id="KW-0539">Nucleus</keyword>
<sequence>MRFKKQKRHRKTVRIYTACFGFREPFKVLCDGTFVHHLVVNNLSPESSVENTLGASVQLFTTQCVIEELKSLGSSHVESFLAARKDYKLARCEHEEKESALNCIMKIIGEKNPEHFFVATQDIDLRKNCRKIPGVPVMFGLRNALFLEQLSAFQREFVKASEEERLHMTDSEYNLLQKRVKSILNTKVLKDSSTAEDGTGDEDLQGQIPASLVPRKTEAKDKAQFKRKRAKGPNPLSCKKKKTISSSGPNTGKVDKTSSDAKRSRPRTRKRSRKANTSSDGA</sequence>
<dbReference type="SUPFAM" id="SSF88723">
    <property type="entry name" value="PIN domain-like"/>
    <property type="match status" value="1"/>
</dbReference>
<organism evidence="9 10">
    <name type="scientific">Spinacia oleracea</name>
    <name type="common">Spinach</name>
    <dbReference type="NCBI Taxonomy" id="3562"/>
    <lineage>
        <taxon>Eukaryota</taxon>
        <taxon>Viridiplantae</taxon>
        <taxon>Streptophyta</taxon>
        <taxon>Embryophyta</taxon>
        <taxon>Tracheophyta</taxon>
        <taxon>Spermatophyta</taxon>
        <taxon>Magnoliopsida</taxon>
        <taxon>eudicotyledons</taxon>
        <taxon>Gunneridae</taxon>
        <taxon>Pentapetalae</taxon>
        <taxon>Caryophyllales</taxon>
        <taxon>Chenopodiaceae</taxon>
        <taxon>Chenopodioideae</taxon>
        <taxon>Anserineae</taxon>
        <taxon>Spinacia</taxon>
    </lineage>
</organism>
<feature type="compositionally biased region" description="Basic residues" evidence="7">
    <location>
        <begin position="264"/>
        <end position="274"/>
    </location>
</feature>
<dbReference type="GeneID" id="110774853"/>
<comment type="similarity">
    <text evidence="6">Belongs to the UTP23/FCF1 family. UTP23 subfamily.</text>
</comment>
<keyword evidence="9" id="KW-1185">Reference proteome</keyword>
<feature type="compositionally biased region" description="Basic and acidic residues" evidence="7">
    <location>
        <begin position="215"/>
        <end position="224"/>
    </location>
</feature>
<evidence type="ECO:0000313" key="10">
    <source>
        <dbReference type="RefSeq" id="XP_021835133.1"/>
    </source>
</evidence>
<reference evidence="10" key="2">
    <citation type="submission" date="2025-08" db="UniProtKB">
        <authorList>
            <consortium name="RefSeq"/>
        </authorList>
    </citation>
    <scope>IDENTIFICATION</scope>
    <source>
        <tissue evidence="10">Leaf</tissue>
    </source>
</reference>
<dbReference type="RefSeq" id="XP_021835133.1">
    <property type="nucleotide sequence ID" value="XM_021979441.2"/>
</dbReference>
<evidence type="ECO:0000256" key="3">
    <source>
        <dbReference type="ARBA" id="ARBA00022552"/>
    </source>
</evidence>
<evidence type="ECO:0000256" key="7">
    <source>
        <dbReference type="SAM" id="MobiDB-lite"/>
    </source>
</evidence>
<comment type="subcellular location">
    <subcellularLocation>
        <location evidence="1">Nucleus</location>
        <location evidence="1">Nucleolus</location>
    </subcellularLocation>
</comment>
<evidence type="ECO:0000256" key="6">
    <source>
        <dbReference type="ARBA" id="ARBA00038503"/>
    </source>
</evidence>
<dbReference type="FunFam" id="3.40.50.1010:FF:000006">
    <property type="entry name" value="rRNA-processing protein UTP23 homolog"/>
    <property type="match status" value="1"/>
</dbReference>
<evidence type="ECO:0000256" key="2">
    <source>
        <dbReference type="ARBA" id="ARBA00022517"/>
    </source>
</evidence>
<dbReference type="GO" id="GO:0005730">
    <property type="term" value="C:nucleolus"/>
    <property type="evidence" value="ECO:0000318"/>
    <property type="project" value="GO_Central"/>
</dbReference>
<dbReference type="Pfam" id="PF04900">
    <property type="entry name" value="Fcf1"/>
    <property type="match status" value="1"/>
</dbReference>
<dbReference type="InterPro" id="IPR006984">
    <property type="entry name" value="Fcf1/UTP23"/>
</dbReference>
<dbReference type="GO" id="GO:0032040">
    <property type="term" value="C:small-subunit processome"/>
    <property type="evidence" value="ECO:0000318"/>
    <property type="project" value="GO_Central"/>
</dbReference>
<keyword evidence="2" id="KW-0690">Ribosome biogenesis</keyword>
<feature type="domain" description="UTP23 sensor motif region" evidence="8">
    <location>
        <begin position="225"/>
        <end position="242"/>
    </location>
</feature>
<dbReference type="OrthoDB" id="25675at2759"/>
<name>A0A9R0JHD3_SPIOL</name>
<evidence type="ECO:0000256" key="1">
    <source>
        <dbReference type="ARBA" id="ARBA00004604"/>
    </source>
</evidence>
<dbReference type="InterPro" id="IPR029060">
    <property type="entry name" value="PIN-like_dom_sf"/>
</dbReference>
<evidence type="ECO:0000256" key="4">
    <source>
        <dbReference type="ARBA" id="ARBA00023242"/>
    </source>
</evidence>
<dbReference type="Pfam" id="PF24779">
    <property type="entry name" value="UTP23_sensor"/>
    <property type="match status" value="1"/>
</dbReference>
<accession>A0A9R0JHD3</accession>
<keyword evidence="3" id="KW-0698">rRNA processing</keyword>